<comment type="caution">
    <text evidence="2">The sequence shown here is derived from an EMBL/GenBank/DDBJ whole genome shotgun (WGS) entry which is preliminary data.</text>
</comment>
<organism evidence="2 3">
    <name type="scientific">Opisthorchis felineus</name>
    <dbReference type="NCBI Taxonomy" id="147828"/>
    <lineage>
        <taxon>Eukaryota</taxon>
        <taxon>Metazoa</taxon>
        <taxon>Spiralia</taxon>
        <taxon>Lophotrochozoa</taxon>
        <taxon>Platyhelminthes</taxon>
        <taxon>Trematoda</taxon>
        <taxon>Digenea</taxon>
        <taxon>Opisthorchiida</taxon>
        <taxon>Opisthorchiata</taxon>
        <taxon>Opisthorchiidae</taxon>
        <taxon>Opisthorchis</taxon>
    </lineage>
</organism>
<dbReference type="Proteomes" id="UP000308267">
    <property type="component" value="Unassembled WGS sequence"/>
</dbReference>
<evidence type="ECO:0000313" key="3">
    <source>
        <dbReference type="Proteomes" id="UP000308267"/>
    </source>
</evidence>
<gene>
    <name evidence="2" type="ORF">CRM22_007814</name>
</gene>
<name>A0A4V3SDR9_OPIFE</name>
<accession>A0A4V3SDR9</accession>
<feature type="compositionally biased region" description="Low complexity" evidence="1">
    <location>
        <begin position="24"/>
        <end position="34"/>
    </location>
</feature>
<dbReference type="EMBL" id="SJOL01007812">
    <property type="protein sequence ID" value="TGZ61744.1"/>
    <property type="molecule type" value="Genomic_DNA"/>
</dbReference>
<keyword evidence="3" id="KW-1185">Reference proteome</keyword>
<protein>
    <submittedName>
        <fullName evidence="2">Uncharacterized protein</fullName>
    </submittedName>
</protein>
<feature type="region of interest" description="Disordered" evidence="1">
    <location>
        <begin position="1"/>
        <end position="68"/>
    </location>
</feature>
<proteinExistence type="predicted"/>
<reference evidence="2 3" key="1">
    <citation type="journal article" date="2019" name="BMC Genomics">
        <title>New insights from Opisthorchis felineus genome: update on genomics of the epidemiologically important liver flukes.</title>
        <authorList>
            <person name="Ershov N.I."/>
            <person name="Mordvinov V.A."/>
            <person name="Prokhortchouk E.B."/>
            <person name="Pakharukova M.Y."/>
            <person name="Gunbin K.V."/>
            <person name="Ustyantsev K."/>
            <person name="Genaev M.A."/>
            <person name="Blinov A.G."/>
            <person name="Mazur A."/>
            <person name="Boulygina E."/>
            <person name="Tsygankova S."/>
            <person name="Khrameeva E."/>
            <person name="Chekanov N."/>
            <person name="Fan G."/>
            <person name="Xiao A."/>
            <person name="Zhang H."/>
            <person name="Xu X."/>
            <person name="Yang H."/>
            <person name="Solovyev V."/>
            <person name="Lee S.M."/>
            <person name="Liu X."/>
            <person name="Afonnikov D.A."/>
            <person name="Skryabin K.G."/>
        </authorList>
    </citation>
    <scope>NUCLEOTIDE SEQUENCE [LARGE SCALE GENOMIC DNA]</scope>
    <source>
        <strain evidence="2">AK-0245</strain>
        <tissue evidence="2">Whole organism</tissue>
    </source>
</reference>
<sequence length="101" mass="11395">MMSPGRRQMDQGFGPPPPFGPRGFGRSMRPGMMSPGRRQMDQEMSPVEEEEPPFSPQQPLPARKATNTGSPIVVSVQRKLFVLCTTHRIYLFMTIENFANN</sequence>
<evidence type="ECO:0000256" key="1">
    <source>
        <dbReference type="SAM" id="MobiDB-lite"/>
    </source>
</evidence>
<evidence type="ECO:0000313" key="2">
    <source>
        <dbReference type="EMBL" id="TGZ61744.1"/>
    </source>
</evidence>
<dbReference type="AlphaFoldDB" id="A0A4V3SDR9"/>